<evidence type="ECO:0000313" key="3">
    <source>
        <dbReference type="EMBL" id="EJT49891.1"/>
    </source>
</evidence>
<dbReference type="Pfam" id="PF01546">
    <property type="entry name" value="Peptidase_M20"/>
    <property type="match status" value="1"/>
</dbReference>
<dbReference type="AlphaFoldDB" id="J5T9Q6"/>
<protein>
    <recommendedName>
        <fullName evidence="2">Peptidase M20 domain-containing protein 2</fullName>
    </recommendedName>
</protein>
<evidence type="ECO:0000256" key="2">
    <source>
        <dbReference type="PIRNR" id="PIRNR037226"/>
    </source>
</evidence>
<evidence type="ECO:0000313" key="4">
    <source>
        <dbReference type="Proteomes" id="UP000002748"/>
    </source>
</evidence>
<dbReference type="HOGENOM" id="CLU_031812_1_1_1"/>
<comment type="similarity">
    <text evidence="1 2">Belongs to the peptidase M20A family.</text>
</comment>
<dbReference type="SUPFAM" id="SSF55031">
    <property type="entry name" value="Bacterial exopeptidase dimerisation domain"/>
    <property type="match status" value="1"/>
</dbReference>
<dbReference type="SUPFAM" id="SSF53187">
    <property type="entry name" value="Zn-dependent exopeptidases"/>
    <property type="match status" value="1"/>
</dbReference>
<dbReference type="OrthoDB" id="6119954at2759"/>
<dbReference type="Gene3D" id="3.40.630.10">
    <property type="entry name" value="Zn peptidases"/>
    <property type="match status" value="2"/>
</dbReference>
<dbReference type="RefSeq" id="XP_014181002.1">
    <property type="nucleotide sequence ID" value="XM_014325527.1"/>
</dbReference>
<dbReference type="GeneID" id="25984418"/>
<comment type="caution">
    <text evidence="3">The sequence shown here is derived from an EMBL/GenBank/DDBJ whole genome shotgun (WGS) entry which is preliminary data.</text>
</comment>
<sequence>MSVPECAQQKVDSVSDDLRKISLKVHENPELAWKEHTAHDALVDYLKGVSGVKVEEFEKYPTAFKATYSNGNGRTFALCSEYDALPEIGHGCGHNLIAVCGLGAFLAIKEAMDKGHVNGNLVLMGTPAEEGDAGKVRLMDIGAFVRTLSMTHLRVTFKGSPAHAGLAPWEGVNALDAAVLAYSAIGVLRQQIQPSCRASMLYLIRAPSAALVMDLKKKLTAAFEGAAMQTGCKAEITGGLLLKEMRNDVSLSIMGDMYDIPVRVATEECMGASSDFGNVTHAFPGCHPMFNIKSKNSNHTVEFTDASKSEQAHGEAMKHTTGMACTGIKFMTDDKFADKVKESWKDEMEKVKKEHESLKKD</sequence>
<evidence type="ECO:0000256" key="1">
    <source>
        <dbReference type="ARBA" id="ARBA00006247"/>
    </source>
</evidence>
<dbReference type="Proteomes" id="UP000002748">
    <property type="component" value="Unassembled WGS sequence"/>
</dbReference>
<name>J5T9Q6_TRIAS</name>
<proteinExistence type="inferred from homology"/>
<organism evidence="3 4">
    <name type="scientific">Trichosporon asahii var. asahii (strain ATCC 90039 / CBS 2479 / JCM 2466 / KCTC 7840 / NBRC 103889/ NCYC 2677 / UAMH 7654)</name>
    <name type="common">Yeast</name>
    <dbReference type="NCBI Taxonomy" id="1186058"/>
    <lineage>
        <taxon>Eukaryota</taxon>
        <taxon>Fungi</taxon>
        <taxon>Dikarya</taxon>
        <taxon>Basidiomycota</taxon>
        <taxon>Agaricomycotina</taxon>
        <taxon>Tremellomycetes</taxon>
        <taxon>Trichosporonales</taxon>
        <taxon>Trichosporonaceae</taxon>
        <taxon>Trichosporon</taxon>
    </lineage>
</organism>
<dbReference type="VEuPathDB" id="FungiDB:A1Q1_00904"/>
<dbReference type="EMBL" id="ALBS01000144">
    <property type="protein sequence ID" value="EJT49891.1"/>
    <property type="molecule type" value="Genomic_DNA"/>
</dbReference>
<dbReference type="PIRSF" id="PIRSF037226">
    <property type="entry name" value="Amidohydrolase_ACY1L2_prd"/>
    <property type="match status" value="1"/>
</dbReference>
<gene>
    <name evidence="3" type="ORF">A1Q1_00904</name>
</gene>
<dbReference type="InterPro" id="IPR002933">
    <property type="entry name" value="Peptidase_M20"/>
</dbReference>
<dbReference type="InterPro" id="IPR017144">
    <property type="entry name" value="Xaa-Arg_dipeptidase"/>
</dbReference>
<dbReference type="KEGG" id="tasa:A1Q1_00904"/>
<accession>J5T9Q6</accession>
<dbReference type="PANTHER" id="PTHR30575">
    <property type="entry name" value="PEPTIDASE M20"/>
    <property type="match status" value="1"/>
</dbReference>
<dbReference type="InterPro" id="IPR036264">
    <property type="entry name" value="Bact_exopeptidase_dim_dom"/>
</dbReference>
<dbReference type="PANTHER" id="PTHR30575:SF0">
    <property type="entry name" value="XAA-ARG DIPEPTIDASE"/>
    <property type="match status" value="1"/>
</dbReference>
<reference evidence="3 4" key="1">
    <citation type="journal article" date="2012" name="Eukaryot. Cell">
        <title>Draft genome sequence of CBS 2479, the standard type strain of Trichosporon asahii.</title>
        <authorList>
            <person name="Yang R.Y."/>
            <person name="Li H.T."/>
            <person name="Zhu H."/>
            <person name="Zhou G.P."/>
            <person name="Wang M."/>
            <person name="Wang L."/>
        </authorList>
    </citation>
    <scope>NUCLEOTIDE SEQUENCE [LARGE SCALE GENOMIC DNA]</scope>
    <source>
        <strain evidence="4">ATCC 90039 / CBS 2479 / JCM 2466 / KCTC 7840 / NCYC 2677 / UAMH 7654</strain>
    </source>
</reference>
<dbReference type="InterPro" id="IPR052030">
    <property type="entry name" value="Peptidase_M20/M20A_hydrolases"/>
</dbReference>
<dbReference type="GO" id="GO:0016805">
    <property type="term" value="F:dipeptidase activity"/>
    <property type="evidence" value="ECO:0007669"/>
    <property type="project" value="InterPro"/>
</dbReference>